<protein>
    <recommendedName>
        <fullName evidence="3">Peroxisomal membrane protein 4</fullName>
    </recommendedName>
</protein>
<reference evidence="1" key="1">
    <citation type="submission" date="2022-07" db="EMBL/GenBank/DDBJ databases">
        <title>Phylogenomic reconstructions and comparative analyses of Kickxellomycotina fungi.</title>
        <authorList>
            <person name="Reynolds N.K."/>
            <person name="Stajich J.E."/>
            <person name="Barry K."/>
            <person name="Grigoriev I.V."/>
            <person name="Crous P."/>
            <person name="Smith M.E."/>
        </authorList>
    </citation>
    <scope>NUCLEOTIDE SEQUENCE</scope>
    <source>
        <strain evidence="1">RSA 1196</strain>
    </source>
</reference>
<dbReference type="InterPro" id="IPR019531">
    <property type="entry name" value="Pmp4"/>
</dbReference>
<evidence type="ECO:0000313" key="1">
    <source>
        <dbReference type="EMBL" id="KAJ1966561.1"/>
    </source>
</evidence>
<evidence type="ECO:0008006" key="3">
    <source>
        <dbReference type="Google" id="ProtNLM"/>
    </source>
</evidence>
<dbReference type="EMBL" id="JANBPY010000500">
    <property type="protein sequence ID" value="KAJ1966561.1"/>
    <property type="molecule type" value="Genomic_DNA"/>
</dbReference>
<accession>A0A9W8AVS1</accession>
<dbReference type="PANTHER" id="PTHR15460">
    <property type="entry name" value="PEROXISOMAL MEMBRANE PROTEIN 4"/>
    <property type="match status" value="1"/>
</dbReference>
<dbReference type="AlphaFoldDB" id="A0A9W8AVS1"/>
<dbReference type="PIRSF" id="PIRSF013674">
    <property type="entry name" value="PXMP4"/>
    <property type="match status" value="1"/>
</dbReference>
<sequence>MDSLLTSIILNPKYHDLLSILKGLRNGLVYGAKVRFPHALVMTFLFRSGSLKEKFSTIFKATRTHAQNLGMFVTIYKTLMLLLRRWVDGKEKGYHSFLAGMVGGYIVFGENSSVNNQIVMYLFSRVAIGLAKLAVQKEVINEPHQPFPVFAAVVWGLVMWLFAHERSTLQASLQASMHYLYIDSNRWNSLRNLIWHNK</sequence>
<name>A0A9W8AVS1_9FUNG</name>
<dbReference type="Pfam" id="PF02466">
    <property type="entry name" value="Tim17"/>
    <property type="match status" value="1"/>
</dbReference>
<keyword evidence="2" id="KW-1185">Reference proteome</keyword>
<proteinExistence type="predicted"/>
<dbReference type="OrthoDB" id="39659at2759"/>
<dbReference type="GO" id="GO:0005778">
    <property type="term" value="C:peroxisomal membrane"/>
    <property type="evidence" value="ECO:0007669"/>
    <property type="project" value="TreeGrafter"/>
</dbReference>
<comment type="caution">
    <text evidence="1">The sequence shown here is derived from an EMBL/GenBank/DDBJ whole genome shotgun (WGS) entry which is preliminary data.</text>
</comment>
<evidence type="ECO:0000313" key="2">
    <source>
        <dbReference type="Proteomes" id="UP001150925"/>
    </source>
</evidence>
<organism evidence="1 2">
    <name type="scientific">Dispira parvispora</name>
    <dbReference type="NCBI Taxonomy" id="1520584"/>
    <lineage>
        <taxon>Eukaryota</taxon>
        <taxon>Fungi</taxon>
        <taxon>Fungi incertae sedis</taxon>
        <taxon>Zoopagomycota</taxon>
        <taxon>Kickxellomycotina</taxon>
        <taxon>Dimargaritomycetes</taxon>
        <taxon>Dimargaritales</taxon>
        <taxon>Dimargaritaceae</taxon>
        <taxon>Dispira</taxon>
    </lineage>
</organism>
<dbReference type="PANTHER" id="PTHR15460:SF3">
    <property type="entry name" value="PEROXISOMAL MEMBRANE PROTEIN 4"/>
    <property type="match status" value="1"/>
</dbReference>
<dbReference type="Proteomes" id="UP001150925">
    <property type="component" value="Unassembled WGS sequence"/>
</dbReference>
<gene>
    <name evidence="1" type="ORF">IWQ62_002395</name>
</gene>